<dbReference type="Pfam" id="PF19054">
    <property type="entry name" value="DUF5753"/>
    <property type="match status" value="1"/>
</dbReference>
<gene>
    <name evidence="2" type="ORF">ACFPCY_05335</name>
</gene>
<organism evidence="2 3">
    <name type="scientific">Actinomadura gamaensis</name>
    <dbReference type="NCBI Taxonomy" id="1763541"/>
    <lineage>
        <taxon>Bacteria</taxon>
        <taxon>Bacillati</taxon>
        <taxon>Actinomycetota</taxon>
        <taxon>Actinomycetes</taxon>
        <taxon>Streptosporangiales</taxon>
        <taxon>Thermomonosporaceae</taxon>
        <taxon>Actinomadura</taxon>
    </lineage>
</organism>
<evidence type="ECO:0000313" key="3">
    <source>
        <dbReference type="Proteomes" id="UP001595872"/>
    </source>
</evidence>
<dbReference type="EMBL" id="JBHSIT010000001">
    <property type="protein sequence ID" value="MFC4906731.1"/>
    <property type="molecule type" value="Genomic_DNA"/>
</dbReference>
<dbReference type="PROSITE" id="PS50943">
    <property type="entry name" value="HTH_CROC1"/>
    <property type="match status" value="1"/>
</dbReference>
<protein>
    <submittedName>
        <fullName evidence="2">Helix-turn-helix domain-containing protein</fullName>
    </submittedName>
</protein>
<evidence type="ECO:0000313" key="2">
    <source>
        <dbReference type="EMBL" id="MFC4906731.1"/>
    </source>
</evidence>
<proteinExistence type="predicted"/>
<comment type="caution">
    <text evidence="2">The sequence shown here is derived from an EMBL/GenBank/DDBJ whole genome shotgun (WGS) entry which is preliminary data.</text>
</comment>
<name>A0ABV9TT58_9ACTN</name>
<dbReference type="RefSeq" id="WP_378252412.1">
    <property type="nucleotide sequence ID" value="NZ_JBHSIT010000001.1"/>
</dbReference>
<dbReference type="InterPro" id="IPR043917">
    <property type="entry name" value="DUF5753"/>
</dbReference>
<dbReference type="SUPFAM" id="SSF47413">
    <property type="entry name" value="lambda repressor-like DNA-binding domains"/>
    <property type="match status" value="1"/>
</dbReference>
<sequence>MAGHSPTARRRQLIAELKQLRERAGLTQEQVAERLDWHHTKVFRIETGRSGPHPNDVRLLVDVYGVKDPAEREALVQLAKEARKRGWWYSYRDVLPSKYEFYVGMESEASVINTFELAVIPGLLQTEEYARELFRGGPLELEQEEIQRRLEVRIMRQQILARLDRPQLWAILDESAIRRLVGGPSVMKAQLEHLLEVSHGKTTLQVVESRVGAHPGTTGSFVVLGFPDPADVDVVYMETIGGNLWVDKPEEVTQYATAFNHLRAVALSPDRTRDMLKAAIRELR</sequence>
<evidence type="ECO:0000259" key="1">
    <source>
        <dbReference type="PROSITE" id="PS50943"/>
    </source>
</evidence>
<dbReference type="SMART" id="SM00530">
    <property type="entry name" value="HTH_XRE"/>
    <property type="match status" value="1"/>
</dbReference>
<dbReference type="CDD" id="cd00093">
    <property type="entry name" value="HTH_XRE"/>
    <property type="match status" value="1"/>
</dbReference>
<accession>A0ABV9TT58</accession>
<keyword evidence="3" id="KW-1185">Reference proteome</keyword>
<dbReference type="Proteomes" id="UP001595872">
    <property type="component" value="Unassembled WGS sequence"/>
</dbReference>
<dbReference type="InterPro" id="IPR001387">
    <property type="entry name" value="Cro/C1-type_HTH"/>
</dbReference>
<dbReference type="InterPro" id="IPR010982">
    <property type="entry name" value="Lambda_DNA-bd_dom_sf"/>
</dbReference>
<dbReference type="Pfam" id="PF13560">
    <property type="entry name" value="HTH_31"/>
    <property type="match status" value="1"/>
</dbReference>
<reference evidence="3" key="1">
    <citation type="journal article" date="2019" name="Int. J. Syst. Evol. Microbiol.">
        <title>The Global Catalogue of Microorganisms (GCM) 10K type strain sequencing project: providing services to taxonomists for standard genome sequencing and annotation.</title>
        <authorList>
            <consortium name="The Broad Institute Genomics Platform"/>
            <consortium name="The Broad Institute Genome Sequencing Center for Infectious Disease"/>
            <person name="Wu L."/>
            <person name="Ma J."/>
        </authorList>
    </citation>
    <scope>NUCLEOTIDE SEQUENCE [LARGE SCALE GENOMIC DNA]</scope>
    <source>
        <strain evidence="3">KLKA75</strain>
    </source>
</reference>
<dbReference type="Gene3D" id="1.10.260.40">
    <property type="entry name" value="lambda repressor-like DNA-binding domains"/>
    <property type="match status" value="1"/>
</dbReference>
<feature type="domain" description="HTH cro/C1-type" evidence="1">
    <location>
        <begin position="17"/>
        <end position="72"/>
    </location>
</feature>